<dbReference type="Proteomes" id="UP000241690">
    <property type="component" value="Unassembled WGS sequence"/>
</dbReference>
<dbReference type="GeneID" id="36619971"/>
<proteinExistence type="predicted"/>
<dbReference type="EMBL" id="KZ679727">
    <property type="protein sequence ID" value="PTB47422.1"/>
    <property type="molecule type" value="Genomic_DNA"/>
</dbReference>
<evidence type="ECO:0000313" key="2">
    <source>
        <dbReference type="Proteomes" id="UP000241690"/>
    </source>
</evidence>
<name>A0A2T3ZRL3_TRIHA</name>
<accession>A0A2T3ZRL3</accession>
<keyword evidence="2" id="KW-1185">Reference proteome</keyword>
<dbReference type="RefSeq" id="XP_024767099.1">
    <property type="nucleotide sequence ID" value="XM_024911412.1"/>
</dbReference>
<reference evidence="1 2" key="1">
    <citation type="submission" date="2016-07" db="EMBL/GenBank/DDBJ databases">
        <title>Multiple horizontal gene transfer events from other fungi enriched the ability of initially mycotrophic Trichoderma (Ascomycota) to feed on dead plant biomass.</title>
        <authorList>
            <consortium name="DOE Joint Genome Institute"/>
            <person name="Aerts A."/>
            <person name="Atanasova L."/>
            <person name="Chenthamara K."/>
            <person name="Zhang J."/>
            <person name="Grujic M."/>
            <person name="Henrissat B."/>
            <person name="Kuo A."/>
            <person name="Salamov A."/>
            <person name="Lipzen A."/>
            <person name="Labutti K."/>
            <person name="Barry K."/>
            <person name="Miao Y."/>
            <person name="Rahimi M.J."/>
            <person name="Shen Q."/>
            <person name="Grigoriev I.V."/>
            <person name="Kubicek C.P."/>
            <person name="Druzhinina I.S."/>
        </authorList>
    </citation>
    <scope>NUCLEOTIDE SEQUENCE [LARGE SCALE GENOMIC DNA]</scope>
    <source>
        <strain evidence="1 2">CBS 226.95</strain>
    </source>
</reference>
<protein>
    <submittedName>
        <fullName evidence="1">Uncharacterized protein</fullName>
    </submittedName>
</protein>
<dbReference type="AlphaFoldDB" id="A0A2T3ZRL3"/>
<evidence type="ECO:0000313" key="1">
    <source>
        <dbReference type="EMBL" id="PTB47422.1"/>
    </source>
</evidence>
<sequence length="64" mass="7120">WLGIYLNLRLSFKKYLRIIKGKALKAANFLKSLNKIQKGSPPDVVAIVAKACVAPVALYRTEAF</sequence>
<gene>
    <name evidence="1" type="ORF">M431DRAFT_102273</name>
</gene>
<organism evidence="1 2">
    <name type="scientific">Trichoderma harzianum CBS 226.95</name>
    <dbReference type="NCBI Taxonomy" id="983964"/>
    <lineage>
        <taxon>Eukaryota</taxon>
        <taxon>Fungi</taxon>
        <taxon>Dikarya</taxon>
        <taxon>Ascomycota</taxon>
        <taxon>Pezizomycotina</taxon>
        <taxon>Sordariomycetes</taxon>
        <taxon>Hypocreomycetidae</taxon>
        <taxon>Hypocreales</taxon>
        <taxon>Hypocreaceae</taxon>
        <taxon>Trichoderma</taxon>
    </lineage>
</organism>
<feature type="non-terminal residue" evidence="1">
    <location>
        <position position="1"/>
    </location>
</feature>